<accession>A0ABT1JX39</accession>
<name>A0ABT1JX39_9ACTN</name>
<dbReference type="EMBL" id="JAMZEC010000001">
    <property type="protein sequence ID" value="MCP2346328.1"/>
    <property type="molecule type" value="Genomic_DNA"/>
</dbReference>
<evidence type="ECO:0000313" key="1">
    <source>
        <dbReference type="EMBL" id="MCP2346328.1"/>
    </source>
</evidence>
<comment type="caution">
    <text evidence="1">The sequence shown here is derived from an EMBL/GenBank/DDBJ whole genome shotgun (WGS) entry which is preliminary data.</text>
</comment>
<dbReference type="Proteomes" id="UP001320766">
    <property type="component" value="Unassembled WGS sequence"/>
</dbReference>
<keyword evidence="2" id="KW-1185">Reference proteome</keyword>
<sequence>MPDNVDWKLKEFVEKLSLWEKTEPASAALGGVCLAVTRWIMNRCADPYAGARREGENLWFASIPGTLHGGQVVCCSYWIYETRRTVRCNQISTLNWPV</sequence>
<gene>
    <name evidence="1" type="ORF">HD595_002450</name>
</gene>
<protein>
    <submittedName>
        <fullName evidence="1">Uncharacterized protein</fullName>
    </submittedName>
</protein>
<evidence type="ECO:0000313" key="2">
    <source>
        <dbReference type="Proteomes" id="UP001320766"/>
    </source>
</evidence>
<reference evidence="1 2" key="1">
    <citation type="submission" date="2022-06" db="EMBL/GenBank/DDBJ databases">
        <title>Sequencing the genomes of 1000 actinobacteria strains.</title>
        <authorList>
            <person name="Klenk H.-P."/>
        </authorList>
    </citation>
    <scope>NUCLEOTIDE SEQUENCE [LARGE SCALE GENOMIC DNA]</scope>
    <source>
        <strain evidence="1 2">DSM 44170</strain>
    </source>
</reference>
<dbReference type="RefSeq" id="WP_253768554.1">
    <property type="nucleotide sequence ID" value="NZ_BAAAVE010000009.1"/>
</dbReference>
<proteinExistence type="predicted"/>
<organism evidence="1 2">
    <name type="scientific">Nonomuraea roseoviolacea subsp. carminata</name>
    <dbReference type="NCBI Taxonomy" id="160689"/>
    <lineage>
        <taxon>Bacteria</taxon>
        <taxon>Bacillati</taxon>
        <taxon>Actinomycetota</taxon>
        <taxon>Actinomycetes</taxon>
        <taxon>Streptosporangiales</taxon>
        <taxon>Streptosporangiaceae</taxon>
        <taxon>Nonomuraea</taxon>
    </lineage>
</organism>